<evidence type="ECO:0000256" key="5">
    <source>
        <dbReference type="ARBA" id="ARBA00023172"/>
    </source>
</evidence>
<dbReference type="KEGG" id="sbro:GQF42_43865"/>
<dbReference type="AlphaFoldDB" id="A0A6I6NCX2"/>
<evidence type="ECO:0000313" key="9">
    <source>
        <dbReference type="Proteomes" id="UP000436138"/>
    </source>
</evidence>
<proteinExistence type="inferred from homology"/>
<dbReference type="GO" id="GO:0004803">
    <property type="term" value="F:transposase activity"/>
    <property type="evidence" value="ECO:0007669"/>
    <property type="project" value="UniProtKB-UniRule"/>
</dbReference>
<comment type="function">
    <text evidence="1 6">Required for the transposition of the insertion element.</text>
</comment>
<keyword evidence="5 6" id="KW-0233">DNA recombination</keyword>
<dbReference type="GO" id="GO:0003677">
    <property type="term" value="F:DNA binding"/>
    <property type="evidence" value="ECO:0007669"/>
    <property type="project" value="UniProtKB-UniRule"/>
</dbReference>
<dbReference type="InterPro" id="IPR001207">
    <property type="entry name" value="Transposase_mutator"/>
</dbReference>
<evidence type="ECO:0000256" key="7">
    <source>
        <dbReference type="SAM" id="MobiDB-lite"/>
    </source>
</evidence>
<protein>
    <recommendedName>
        <fullName evidence="6">Mutator family transposase</fullName>
    </recommendedName>
</protein>
<name>A0A6I6NCX2_9ACTN</name>
<organism evidence="8 9">
    <name type="scientific">Streptomyces broussonetiae</name>
    <dbReference type="NCBI Taxonomy" id="2686304"/>
    <lineage>
        <taxon>Bacteria</taxon>
        <taxon>Bacillati</taxon>
        <taxon>Actinomycetota</taxon>
        <taxon>Actinomycetes</taxon>
        <taxon>Kitasatosporales</taxon>
        <taxon>Streptomycetaceae</taxon>
        <taxon>Streptomyces</taxon>
    </lineage>
</organism>
<keyword evidence="9" id="KW-1185">Reference proteome</keyword>
<dbReference type="Proteomes" id="UP000436138">
    <property type="component" value="Chromosome"/>
</dbReference>
<keyword evidence="3 6" id="KW-0815">Transposition</keyword>
<dbReference type="EMBL" id="CP047020">
    <property type="protein sequence ID" value="QHA09212.1"/>
    <property type="molecule type" value="Genomic_DNA"/>
</dbReference>
<dbReference type="GO" id="GO:0006313">
    <property type="term" value="P:DNA transposition"/>
    <property type="evidence" value="ECO:0007669"/>
    <property type="project" value="UniProtKB-UniRule"/>
</dbReference>
<evidence type="ECO:0000256" key="4">
    <source>
        <dbReference type="ARBA" id="ARBA00023125"/>
    </source>
</evidence>
<dbReference type="Pfam" id="PF00872">
    <property type="entry name" value="Transposase_mut"/>
    <property type="match status" value="1"/>
</dbReference>
<evidence type="ECO:0000313" key="8">
    <source>
        <dbReference type="EMBL" id="QHA09212.1"/>
    </source>
</evidence>
<keyword evidence="4 6" id="KW-0238">DNA-binding</keyword>
<accession>A0A6I6NCX2</accession>
<sequence length="138" mass="15572">MTAFRARPLDHVRFPYVYLDATYCKARVEHQNVSRAVVIATGITEDGGREVLGVMIGDSETGVFWTEFVHPTGRASSRAVTPMTATTKRRAVSYQADNPPQPMTPKPHHHAPNSHLERDRHPHICTHNVEFKFHSMLS</sequence>
<dbReference type="PANTHER" id="PTHR33217">
    <property type="entry name" value="TRANSPOSASE FOR INSERTION SEQUENCE ELEMENT IS1081"/>
    <property type="match status" value="1"/>
</dbReference>
<evidence type="ECO:0000256" key="6">
    <source>
        <dbReference type="RuleBase" id="RU365089"/>
    </source>
</evidence>
<evidence type="ECO:0000256" key="1">
    <source>
        <dbReference type="ARBA" id="ARBA00002190"/>
    </source>
</evidence>
<evidence type="ECO:0000256" key="2">
    <source>
        <dbReference type="ARBA" id="ARBA00010961"/>
    </source>
</evidence>
<keyword evidence="6" id="KW-0814">Transposable element</keyword>
<reference evidence="8 9" key="1">
    <citation type="submission" date="2019-12" db="EMBL/GenBank/DDBJ databases">
        <title>Streptomyces sp. strain T44 isolated from rhizosphere soil of Broussonetia papyrifera.</title>
        <authorList>
            <person name="Mo P."/>
        </authorList>
    </citation>
    <scope>NUCLEOTIDE SEQUENCE [LARGE SCALE GENOMIC DNA]</scope>
    <source>
        <strain evidence="8 9">T44</strain>
    </source>
</reference>
<feature type="region of interest" description="Disordered" evidence="7">
    <location>
        <begin position="95"/>
        <end position="120"/>
    </location>
</feature>
<evidence type="ECO:0000256" key="3">
    <source>
        <dbReference type="ARBA" id="ARBA00022578"/>
    </source>
</evidence>
<dbReference type="PANTHER" id="PTHR33217:SF7">
    <property type="entry name" value="TRANSPOSASE FOR INSERTION SEQUENCE ELEMENT IS1081"/>
    <property type="match status" value="1"/>
</dbReference>
<gene>
    <name evidence="8" type="ORF">GQF42_43865</name>
</gene>
<comment type="similarity">
    <text evidence="2 6">Belongs to the transposase mutator family.</text>
</comment>